<evidence type="ECO:0000313" key="2">
    <source>
        <dbReference type="EMBL" id="MDQ7938148.1"/>
    </source>
</evidence>
<dbReference type="InterPro" id="IPR032083">
    <property type="entry name" value="DUF4811"/>
</dbReference>
<gene>
    <name evidence="2" type="ORF">RA086_11070</name>
</gene>
<dbReference type="RefSeq" id="WP_308703843.1">
    <property type="nucleotide sequence ID" value="NZ_AP027463.1"/>
</dbReference>
<keyword evidence="3" id="KW-1185">Reference proteome</keyword>
<keyword evidence="1" id="KW-1133">Transmembrane helix</keyword>
<evidence type="ECO:0000313" key="3">
    <source>
        <dbReference type="Proteomes" id="UP001227831"/>
    </source>
</evidence>
<feature type="transmembrane region" description="Helical" evidence="1">
    <location>
        <begin position="28"/>
        <end position="46"/>
    </location>
</feature>
<sequence length="168" mass="19028">MIIILLILATLIFAGVMIFSPNSVQRTIWVTGSFIVIAGCLIALVLNDNYHWGMRAVSETQTQTLIPLQSKQRALGSRRLGTGHERVLIYRTAQLPTKIQKTTTHATTTHVTTGKVAEVQTTTKRWQYRNHLARILFNLGKDQQQFASRHYTFKLPATWHIVTLSTTK</sequence>
<reference evidence="2 3" key="1">
    <citation type="journal article" date="2023" name="Int. J. Syst. Evol. Microbiol.">
        <title>Lactiplantibacillus brownii sp. nov., a novel psychrotolerant species isolated from sauerkraut.</title>
        <authorList>
            <person name="Heng Y.C."/>
            <person name="Silvaraju S."/>
            <person name="Lee J.K.Y."/>
            <person name="Kittelmann S."/>
        </authorList>
    </citation>
    <scope>NUCLEOTIDE SEQUENCE [LARGE SCALE GENOMIC DNA]</scope>
    <source>
        <strain evidence="2 3">WILCCON 0030</strain>
    </source>
</reference>
<keyword evidence="1" id="KW-0472">Membrane</keyword>
<keyword evidence="1" id="KW-0812">Transmembrane</keyword>
<name>A0ABU1ACP4_9LACO</name>
<evidence type="ECO:0000256" key="1">
    <source>
        <dbReference type="SAM" id="Phobius"/>
    </source>
</evidence>
<comment type="caution">
    <text evidence="2">The sequence shown here is derived from an EMBL/GenBank/DDBJ whole genome shotgun (WGS) entry which is preliminary data.</text>
</comment>
<accession>A0ABU1ACP4</accession>
<dbReference type="Proteomes" id="UP001227831">
    <property type="component" value="Unassembled WGS sequence"/>
</dbReference>
<dbReference type="EMBL" id="JAVCWF010000001">
    <property type="protein sequence ID" value="MDQ7938148.1"/>
    <property type="molecule type" value="Genomic_DNA"/>
</dbReference>
<proteinExistence type="predicted"/>
<dbReference type="Pfam" id="PF16069">
    <property type="entry name" value="DUF4811"/>
    <property type="match status" value="1"/>
</dbReference>
<organism evidence="2 3">
    <name type="scientific">Lactiplantibacillus brownii</name>
    <dbReference type="NCBI Taxonomy" id="3069269"/>
    <lineage>
        <taxon>Bacteria</taxon>
        <taxon>Bacillati</taxon>
        <taxon>Bacillota</taxon>
        <taxon>Bacilli</taxon>
        <taxon>Lactobacillales</taxon>
        <taxon>Lactobacillaceae</taxon>
        <taxon>Lactiplantibacillus</taxon>
    </lineage>
</organism>
<protein>
    <submittedName>
        <fullName evidence="2">DUF4811 domain-containing protein</fullName>
    </submittedName>
</protein>